<comment type="caution">
    <text evidence="1">The sequence shown here is derived from an EMBL/GenBank/DDBJ whole genome shotgun (WGS) entry which is preliminary data.</text>
</comment>
<name>A0A397SK11_9GLOM</name>
<proteinExistence type="predicted"/>
<evidence type="ECO:0000313" key="1">
    <source>
        <dbReference type="EMBL" id="RIA82894.1"/>
    </source>
</evidence>
<protein>
    <submittedName>
        <fullName evidence="1">Uncharacterized protein</fullName>
    </submittedName>
</protein>
<dbReference type="EMBL" id="QKYT01000619">
    <property type="protein sequence ID" value="RIA82894.1"/>
    <property type="molecule type" value="Genomic_DNA"/>
</dbReference>
<sequence>MELGYKSYLIYYISSKPISNINEITSTLNTTLDAILMDTTSSNDSVIKKNKKKLKKTKQISIKAIDNTKKFFNIFTLMDMLIDLTEQLTAIDESRVLNED</sequence>
<reference evidence="1 2" key="1">
    <citation type="submission" date="2018-06" db="EMBL/GenBank/DDBJ databases">
        <title>Comparative genomics reveals the genomic features of Rhizophagus irregularis, R. cerebriforme, R. diaphanum and Gigaspora rosea, and their symbiotic lifestyle signature.</title>
        <authorList>
            <person name="Morin E."/>
            <person name="San Clemente H."/>
            <person name="Chen E.C.H."/>
            <person name="De La Providencia I."/>
            <person name="Hainaut M."/>
            <person name="Kuo A."/>
            <person name="Kohler A."/>
            <person name="Murat C."/>
            <person name="Tang N."/>
            <person name="Roy S."/>
            <person name="Loubradou J."/>
            <person name="Henrissat B."/>
            <person name="Grigoriev I.V."/>
            <person name="Corradi N."/>
            <person name="Roux C."/>
            <person name="Martin F.M."/>
        </authorList>
    </citation>
    <scope>NUCLEOTIDE SEQUENCE [LARGE SCALE GENOMIC DNA]</scope>
    <source>
        <strain evidence="1 2">DAOM 227022</strain>
    </source>
</reference>
<organism evidence="1 2">
    <name type="scientific">Glomus cerebriforme</name>
    <dbReference type="NCBI Taxonomy" id="658196"/>
    <lineage>
        <taxon>Eukaryota</taxon>
        <taxon>Fungi</taxon>
        <taxon>Fungi incertae sedis</taxon>
        <taxon>Mucoromycota</taxon>
        <taxon>Glomeromycotina</taxon>
        <taxon>Glomeromycetes</taxon>
        <taxon>Glomerales</taxon>
        <taxon>Glomeraceae</taxon>
        <taxon>Glomus</taxon>
    </lineage>
</organism>
<gene>
    <name evidence="1" type="ORF">C1645_834630</name>
</gene>
<dbReference type="AlphaFoldDB" id="A0A397SK11"/>
<evidence type="ECO:0000313" key="2">
    <source>
        <dbReference type="Proteomes" id="UP000265703"/>
    </source>
</evidence>
<accession>A0A397SK11</accession>
<keyword evidence="2" id="KW-1185">Reference proteome</keyword>
<dbReference type="Proteomes" id="UP000265703">
    <property type="component" value="Unassembled WGS sequence"/>
</dbReference>